<dbReference type="InterPro" id="IPR011032">
    <property type="entry name" value="GroES-like_sf"/>
</dbReference>
<dbReference type="PANTHER" id="PTHR43401">
    <property type="entry name" value="L-THREONINE 3-DEHYDROGENASE"/>
    <property type="match status" value="1"/>
</dbReference>
<dbReference type="OrthoDB" id="9770238at2"/>
<dbReference type="STRING" id="1212545.SARL_05485"/>
<evidence type="ECO:0000313" key="7">
    <source>
        <dbReference type="EMBL" id="SUJ23112.1"/>
    </source>
</evidence>
<dbReference type="InterPro" id="IPR036291">
    <property type="entry name" value="NAD(P)-bd_dom_sf"/>
</dbReference>
<evidence type="ECO:0000256" key="4">
    <source>
        <dbReference type="RuleBase" id="RU361277"/>
    </source>
</evidence>
<dbReference type="EMBL" id="UGZE01000001">
    <property type="protein sequence ID" value="SUJ23112.1"/>
    <property type="molecule type" value="Genomic_DNA"/>
</dbReference>
<evidence type="ECO:0000259" key="5">
    <source>
        <dbReference type="SMART" id="SM00829"/>
    </source>
</evidence>
<evidence type="ECO:0000256" key="3">
    <source>
        <dbReference type="ARBA" id="ARBA00023002"/>
    </source>
</evidence>
<dbReference type="PANTHER" id="PTHR43401:SF2">
    <property type="entry name" value="L-THREONINE 3-DEHYDROGENASE"/>
    <property type="match status" value="1"/>
</dbReference>
<dbReference type="InterPro" id="IPR050129">
    <property type="entry name" value="Zn_alcohol_dh"/>
</dbReference>
<dbReference type="Gene3D" id="3.90.180.10">
    <property type="entry name" value="Medium-chain alcohol dehydrogenases, catalytic domain"/>
    <property type="match status" value="1"/>
</dbReference>
<organism evidence="7 8">
    <name type="scientific">Staphylococcus arlettae</name>
    <dbReference type="NCBI Taxonomy" id="29378"/>
    <lineage>
        <taxon>Bacteria</taxon>
        <taxon>Bacillati</taxon>
        <taxon>Bacillota</taxon>
        <taxon>Bacilli</taxon>
        <taxon>Bacillales</taxon>
        <taxon>Staphylococcaceae</taxon>
        <taxon>Staphylococcus</taxon>
    </lineage>
</organism>
<dbReference type="InterPro" id="IPR013154">
    <property type="entry name" value="ADH-like_N"/>
</dbReference>
<dbReference type="SUPFAM" id="SSF51735">
    <property type="entry name" value="NAD(P)-binding Rossmann-fold domains"/>
    <property type="match status" value="1"/>
</dbReference>
<dbReference type="Pfam" id="PF08240">
    <property type="entry name" value="ADH_N"/>
    <property type="match status" value="1"/>
</dbReference>
<comment type="similarity">
    <text evidence="4">Belongs to the zinc-containing alcohol dehydrogenase family.</text>
</comment>
<dbReference type="Gene3D" id="3.40.50.720">
    <property type="entry name" value="NAD(P)-binding Rossmann-like Domain"/>
    <property type="match status" value="1"/>
</dbReference>
<dbReference type="InterPro" id="IPR002328">
    <property type="entry name" value="ADH_Zn_CS"/>
</dbReference>
<keyword evidence="3 7" id="KW-0560">Oxidoreductase</keyword>
<sequence>MKALNLYGVEDIRCEETVMPTIVNPDDILIEVKATGICGSDSSRYKKLGPYIKGMTFGHEFSGVVAAVGADVSTVNKGDAVVGCPAIVCYECEYCERGEYARCNNLFVTGSYRPGSFAQYICLPESNVLPMDEAIGFEQGAMIEPSAVVAHGFYQSQIKPGDTVAIIGCGSIGLLAVQWAKIFGAAQIIAIDIDDNKLTLAQQFGADILINSHTQSLAQQKEQLFPSGVDLAVESAGAPQTINDALMLPQKGGEVILIGIPYADMVIERQYFEKILRNELNVIGSWNGISSPFPGKEWKVTLHYMATGDLNVKPMITTRVALDEGPEIFDKLVNHKEKYNKIMFIP</sequence>
<dbReference type="RefSeq" id="WP_103388074.1">
    <property type="nucleotide sequence ID" value="NZ_BKAV01000003.1"/>
</dbReference>
<keyword evidence="2 4" id="KW-0862">Zinc</keyword>
<protein>
    <submittedName>
        <fullName evidence="6">Galactitol-1-phosphate 5-dehydrogenase</fullName>
    </submittedName>
    <submittedName>
        <fullName evidence="7">Sorbitol dehydrogenase</fullName>
        <ecNumber evidence="7">1.1.1.14</ecNumber>
    </submittedName>
</protein>
<dbReference type="InterPro" id="IPR020843">
    <property type="entry name" value="ER"/>
</dbReference>
<dbReference type="GO" id="GO:0003939">
    <property type="term" value="F:L-iditol 2-dehydrogenase (NAD+) activity"/>
    <property type="evidence" value="ECO:0007669"/>
    <property type="project" value="UniProtKB-EC"/>
</dbReference>
<dbReference type="AlphaFoldDB" id="A0A380CL65"/>
<dbReference type="Pfam" id="PF00107">
    <property type="entry name" value="ADH_zinc_N"/>
    <property type="match status" value="1"/>
</dbReference>
<dbReference type="Proteomes" id="UP000254956">
    <property type="component" value="Unassembled WGS sequence"/>
</dbReference>
<accession>A0A380CL65</accession>
<dbReference type="InterPro" id="IPR013149">
    <property type="entry name" value="ADH-like_C"/>
</dbReference>
<evidence type="ECO:0000313" key="8">
    <source>
        <dbReference type="Proteomes" id="UP000254956"/>
    </source>
</evidence>
<dbReference type="Proteomes" id="UP000321598">
    <property type="component" value="Unassembled WGS sequence"/>
</dbReference>
<feature type="domain" description="Enoyl reductase (ER)" evidence="5">
    <location>
        <begin position="8"/>
        <end position="310"/>
    </location>
</feature>
<name>A0A380CL65_9STAP</name>
<keyword evidence="9" id="KW-1185">Reference proteome</keyword>
<reference evidence="7 8" key="1">
    <citation type="submission" date="2018-06" db="EMBL/GenBank/DDBJ databases">
        <authorList>
            <consortium name="Pathogen Informatics"/>
            <person name="Doyle S."/>
        </authorList>
    </citation>
    <scope>NUCLEOTIDE SEQUENCE [LARGE SCALE GENOMIC DNA]</scope>
    <source>
        <strain evidence="7 8">NCTC12413</strain>
    </source>
</reference>
<keyword evidence="1 4" id="KW-0479">Metal-binding</keyword>
<proteinExistence type="inferred from homology"/>
<dbReference type="SMART" id="SM00829">
    <property type="entry name" value="PKS_ER"/>
    <property type="match status" value="1"/>
</dbReference>
<dbReference type="PROSITE" id="PS00059">
    <property type="entry name" value="ADH_ZINC"/>
    <property type="match status" value="1"/>
</dbReference>
<evidence type="ECO:0000313" key="9">
    <source>
        <dbReference type="Proteomes" id="UP000321598"/>
    </source>
</evidence>
<dbReference type="GO" id="GO:0008270">
    <property type="term" value="F:zinc ion binding"/>
    <property type="evidence" value="ECO:0007669"/>
    <property type="project" value="InterPro"/>
</dbReference>
<evidence type="ECO:0000256" key="2">
    <source>
        <dbReference type="ARBA" id="ARBA00022833"/>
    </source>
</evidence>
<gene>
    <name evidence="7" type="primary">gutB_2</name>
    <name evidence="7" type="ORF">NCTC12413_02107</name>
    <name evidence="6" type="ORF">SAR03_06400</name>
</gene>
<reference evidence="6 9" key="2">
    <citation type="submission" date="2019-07" db="EMBL/GenBank/DDBJ databases">
        <title>Whole genome shotgun sequence of Staphylococcus arlettae NBRC 109765.</title>
        <authorList>
            <person name="Hosoyama A."/>
            <person name="Uohara A."/>
            <person name="Ohji S."/>
            <person name="Ichikawa N."/>
        </authorList>
    </citation>
    <scope>NUCLEOTIDE SEQUENCE [LARGE SCALE GENOMIC DNA]</scope>
    <source>
        <strain evidence="6 9">NBRC 109765</strain>
    </source>
</reference>
<evidence type="ECO:0000313" key="6">
    <source>
        <dbReference type="EMBL" id="GEP99602.1"/>
    </source>
</evidence>
<dbReference type="SUPFAM" id="SSF50129">
    <property type="entry name" value="GroES-like"/>
    <property type="match status" value="1"/>
</dbReference>
<evidence type="ECO:0000256" key="1">
    <source>
        <dbReference type="ARBA" id="ARBA00022723"/>
    </source>
</evidence>
<dbReference type="CDD" id="cd08236">
    <property type="entry name" value="sugar_DH"/>
    <property type="match status" value="1"/>
</dbReference>
<dbReference type="EC" id="1.1.1.14" evidence="7"/>
<dbReference type="EMBL" id="BKAV01000003">
    <property type="protein sequence ID" value="GEP99602.1"/>
    <property type="molecule type" value="Genomic_DNA"/>
</dbReference>
<comment type="cofactor">
    <cofactor evidence="4">
        <name>Zn(2+)</name>
        <dbReference type="ChEBI" id="CHEBI:29105"/>
    </cofactor>
</comment>